<organism evidence="3 4">
    <name type="scientific">Streptomyces uncialis</name>
    <dbReference type="NCBI Taxonomy" id="1048205"/>
    <lineage>
        <taxon>Bacteria</taxon>
        <taxon>Bacillati</taxon>
        <taxon>Actinomycetota</taxon>
        <taxon>Actinomycetes</taxon>
        <taxon>Kitasatosporales</taxon>
        <taxon>Streptomycetaceae</taxon>
        <taxon>Streptomyces</taxon>
    </lineage>
</organism>
<evidence type="ECO:0000313" key="4">
    <source>
        <dbReference type="Proteomes" id="UP000186455"/>
    </source>
</evidence>
<reference evidence="3 4" key="1">
    <citation type="submission" date="2015-06" db="EMBL/GenBank/DDBJ databases">
        <title>Cloning and characterization of the uncialamcin biosynthetic gene cluster.</title>
        <authorList>
            <person name="Yan X."/>
            <person name="Huang T."/>
            <person name="Ge H."/>
            <person name="Shen B."/>
        </authorList>
    </citation>
    <scope>NUCLEOTIDE SEQUENCE [LARGE SCALE GENOMIC DNA]</scope>
    <source>
        <strain evidence="3 4">DCA2648</strain>
    </source>
</reference>
<dbReference type="InterPro" id="IPR007213">
    <property type="entry name" value="Ppm1/Ppm2/Tcmp"/>
</dbReference>
<comment type="caution">
    <text evidence="3">The sequence shown here is derived from an EMBL/GenBank/DDBJ whole genome shotgun (WGS) entry which is preliminary data.</text>
</comment>
<evidence type="ECO:0000256" key="2">
    <source>
        <dbReference type="ARBA" id="ARBA00022679"/>
    </source>
</evidence>
<dbReference type="SUPFAM" id="SSF53335">
    <property type="entry name" value="S-adenosyl-L-methionine-dependent methyltransferases"/>
    <property type="match status" value="1"/>
</dbReference>
<dbReference type="RefSeq" id="WP_073791716.1">
    <property type="nucleotide sequence ID" value="NZ_JBITHB010000003.1"/>
</dbReference>
<evidence type="ECO:0000313" key="3">
    <source>
        <dbReference type="EMBL" id="OKH93236.1"/>
    </source>
</evidence>
<keyword evidence="2" id="KW-0808">Transferase</keyword>
<dbReference type="InterPro" id="IPR029063">
    <property type="entry name" value="SAM-dependent_MTases_sf"/>
</dbReference>
<name>A0A1Q4V5W7_9ACTN</name>
<dbReference type="GO" id="GO:0032259">
    <property type="term" value="P:methylation"/>
    <property type="evidence" value="ECO:0007669"/>
    <property type="project" value="UniProtKB-KW"/>
</dbReference>
<keyword evidence="1" id="KW-0489">Methyltransferase</keyword>
<dbReference type="Gene3D" id="3.40.50.150">
    <property type="entry name" value="Vaccinia Virus protein VP39"/>
    <property type="match status" value="1"/>
</dbReference>
<accession>A0A1Q4V5W7</accession>
<keyword evidence="4" id="KW-1185">Reference proteome</keyword>
<evidence type="ECO:0000256" key="1">
    <source>
        <dbReference type="ARBA" id="ARBA00022603"/>
    </source>
</evidence>
<proteinExistence type="predicted"/>
<sequence>MPDTHPASPSGAPKHVPELGEIQETLLIPLYARALETRKRHGMLSDPKAVEMVESLDYDFSRFDGARSLVGSNLRTLLFDHWVRAFLQEHPGGTVVELGTGLNTRFERLDTGHVHWFDLDLPDVTALRRRYFTDTDRRRTLALSVTDPAWTDAVRESPGPYFLAAEAVLIYLPEDQVRDVFRMIAARLPGARLALETASSHMIDGQDRHDVLSKVAARMVWRCDDPAAPAAWHPSVTLEDTRTFARLPAEVRRAVPQPTRALLSLLARVRRADIEAYRFNVYGFGDRTG</sequence>
<evidence type="ECO:0008006" key="5">
    <source>
        <dbReference type="Google" id="ProtNLM"/>
    </source>
</evidence>
<gene>
    <name evidence="3" type="ORF">AB852_21880</name>
</gene>
<protein>
    <recommendedName>
        <fullName evidence="5">Methyltransferase</fullName>
    </recommendedName>
</protein>
<dbReference type="PANTHER" id="PTHR43619:SF2">
    <property type="entry name" value="S-ADENOSYL-L-METHIONINE-DEPENDENT METHYLTRANSFERASES SUPERFAMILY PROTEIN"/>
    <property type="match status" value="1"/>
</dbReference>
<dbReference type="Pfam" id="PF04072">
    <property type="entry name" value="LCM"/>
    <property type="match status" value="1"/>
</dbReference>
<dbReference type="EMBL" id="LFBV01000005">
    <property type="protein sequence ID" value="OKH93236.1"/>
    <property type="molecule type" value="Genomic_DNA"/>
</dbReference>
<dbReference type="GO" id="GO:0008168">
    <property type="term" value="F:methyltransferase activity"/>
    <property type="evidence" value="ECO:0007669"/>
    <property type="project" value="UniProtKB-KW"/>
</dbReference>
<dbReference type="AlphaFoldDB" id="A0A1Q4V5W7"/>
<dbReference type="Proteomes" id="UP000186455">
    <property type="component" value="Unassembled WGS sequence"/>
</dbReference>
<dbReference type="PANTHER" id="PTHR43619">
    <property type="entry name" value="S-ADENOSYL-L-METHIONINE-DEPENDENT METHYLTRANSFERASE YKTD-RELATED"/>
    <property type="match status" value="1"/>
</dbReference>
<dbReference type="STRING" id="1048205.AB852_21880"/>